<gene>
    <name evidence="2" type="ORF">PC110_g13041</name>
</gene>
<dbReference type="Proteomes" id="UP000251314">
    <property type="component" value="Unassembled WGS sequence"/>
</dbReference>
<feature type="transmembrane region" description="Helical" evidence="1">
    <location>
        <begin position="30"/>
        <end position="54"/>
    </location>
</feature>
<dbReference type="AlphaFoldDB" id="A0A329S0Y2"/>
<dbReference type="VEuPathDB" id="FungiDB:PC110_g13041"/>
<name>A0A329S0Y2_9STRA</name>
<keyword evidence="1" id="KW-1133">Transmembrane helix</keyword>
<dbReference type="EMBL" id="MJFZ01000362">
    <property type="protein sequence ID" value="RAW30583.1"/>
    <property type="molecule type" value="Genomic_DNA"/>
</dbReference>
<dbReference type="STRING" id="29920.A0A329S0Y2"/>
<keyword evidence="1" id="KW-0472">Membrane</keyword>
<proteinExistence type="predicted"/>
<evidence type="ECO:0000256" key="1">
    <source>
        <dbReference type="SAM" id="Phobius"/>
    </source>
</evidence>
<evidence type="ECO:0000313" key="3">
    <source>
        <dbReference type="Proteomes" id="UP000251314"/>
    </source>
</evidence>
<protein>
    <submittedName>
        <fullName evidence="2">Uncharacterized protein</fullName>
    </submittedName>
</protein>
<organism evidence="2 3">
    <name type="scientific">Phytophthora cactorum</name>
    <dbReference type="NCBI Taxonomy" id="29920"/>
    <lineage>
        <taxon>Eukaryota</taxon>
        <taxon>Sar</taxon>
        <taxon>Stramenopiles</taxon>
        <taxon>Oomycota</taxon>
        <taxon>Peronosporomycetes</taxon>
        <taxon>Peronosporales</taxon>
        <taxon>Peronosporaceae</taxon>
        <taxon>Phytophthora</taxon>
    </lineage>
</organism>
<sequence>MSGSLVALGTYCGIFGALLAYCNLMQVGLTVVIATVAGLLVLGYALVLAGFCFIGRTLVRSPLEAPVAAIKLQLNICSTIARYVSRGFKTRFP</sequence>
<keyword evidence="3" id="KW-1185">Reference proteome</keyword>
<accession>A0A329S0Y2</accession>
<dbReference type="OrthoDB" id="10393322at2759"/>
<keyword evidence="1" id="KW-0812">Transmembrane</keyword>
<comment type="caution">
    <text evidence="2">The sequence shown here is derived from an EMBL/GenBank/DDBJ whole genome shotgun (WGS) entry which is preliminary data.</text>
</comment>
<evidence type="ECO:0000313" key="2">
    <source>
        <dbReference type="EMBL" id="RAW30583.1"/>
    </source>
</evidence>
<reference evidence="2 3" key="1">
    <citation type="submission" date="2018-01" db="EMBL/GenBank/DDBJ databases">
        <title>Draft genome of the strawberry crown rot pathogen Phytophthora cactorum.</title>
        <authorList>
            <person name="Armitage A.D."/>
            <person name="Lysoe E."/>
            <person name="Nellist C.F."/>
            <person name="Harrison R.J."/>
            <person name="Brurberg M.B."/>
        </authorList>
    </citation>
    <scope>NUCLEOTIDE SEQUENCE [LARGE SCALE GENOMIC DNA]</scope>
    <source>
        <strain evidence="2 3">10300</strain>
    </source>
</reference>